<reference evidence="2" key="1">
    <citation type="submission" date="2024-04" db="EMBL/GenBank/DDBJ databases">
        <title>Salinicola lusitanus LLJ914,a marine bacterium isolated from the Okinawa Trough.</title>
        <authorList>
            <person name="Li J."/>
        </authorList>
    </citation>
    <scope>NUCLEOTIDE SEQUENCE [LARGE SCALE GENOMIC DNA]</scope>
</reference>
<accession>A0AAW0MET1</accession>
<protein>
    <submittedName>
        <fullName evidence="1">Uncharacterized protein</fullName>
    </submittedName>
</protein>
<dbReference type="EMBL" id="JBBPFD010000724">
    <property type="protein sequence ID" value="KAK7877086.1"/>
    <property type="molecule type" value="Genomic_DNA"/>
</dbReference>
<feature type="non-terminal residue" evidence="1">
    <location>
        <position position="99"/>
    </location>
</feature>
<dbReference type="AlphaFoldDB" id="A0AAW0MET1"/>
<gene>
    <name evidence="1" type="ORF">WMY93_032209</name>
</gene>
<sequence>MEKPLSPQVWRWSTEQHSGTISMMWLAQSGPQLEEQTVARDLRVSQVQRVQEGPDGATRDPKFFTNLQPVSALFTCLFDPLETMPTVCIPRKCTTRGDN</sequence>
<proteinExistence type="predicted"/>
<name>A0AAW0MET1_9GOBI</name>
<evidence type="ECO:0000313" key="2">
    <source>
        <dbReference type="Proteomes" id="UP001460270"/>
    </source>
</evidence>
<organism evidence="1 2">
    <name type="scientific">Mugilogobius chulae</name>
    <name type="common">yellowstripe goby</name>
    <dbReference type="NCBI Taxonomy" id="88201"/>
    <lineage>
        <taxon>Eukaryota</taxon>
        <taxon>Metazoa</taxon>
        <taxon>Chordata</taxon>
        <taxon>Craniata</taxon>
        <taxon>Vertebrata</taxon>
        <taxon>Euteleostomi</taxon>
        <taxon>Actinopterygii</taxon>
        <taxon>Neopterygii</taxon>
        <taxon>Teleostei</taxon>
        <taxon>Neoteleostei</taxon>
        <taxon>Acanthomorphata</taxon>
        <taxon>Gobiaria</taxon>
        <taxon>Gobiiformes</taxon>
        <taxon>Gobioidei</taxon>
        <taxon>Gobiidae</taxon>
        <taxon>Gobionellinae</taxon>
        <taxon>Mugilogobius</taxon>
    </lineage>
</organism>
<evidence type="ECO:0000313" key="1">
    <source>
        <dbReference type="EMBL" id="KAK7877086.1"/>
    </source>
</evidence>
<dbReference type="Proteomes" id="UP001460270">
    <property type="component" value="Unassembled WGS sequence"/>
</dbReference>
<keyword evidence="2" id="KW-1185">Reference proteome</keyword>
<comment type="caution">
    <text evidence="1">The sequence shown here is derived from an EMBL/GenBank/DDBJ whole genome shotgun (WGS) entry which is preliminary data.</text>
</comment>